<keyword evidence="4 11" id="KW-0812">Transmembrane</keyword>
<evidence type="ECO:0000256" key="10">
    <source>
        <dbReference type="ARBA" id="ARBA00023303"/>
    </source>
</evidence>
<evidence type="ECO:0000256" key="4">
    <source>
        <dbReference type="ARBA" id="ARBA00022692"/>
    </source>
</evidence>
<evidence type="ECO:0000256" key="6">
    <source>
        <dbReference type="ARBA" id="ARBA00023053"/>
    </source>
</evidence>
<dbReference type="Pfam" id="PF00858">
    <property type="entry name" value="ASC"/>
    <property type="match status" value="1"/>
</dbReference>
<dbReference type="VEuPathDB" id="VectorBase:BGLB030806"/>
<dbReference type="PANTHER" id="PTHR11690:SF248">
    <property type="entry name" value="PICKPOCKET 17, ISOFORM A"/>
    <property type="match status" value="1"/>
</dbReference>
<evidence type="ECO:0000313" key="14">
    <source>
        <dbReference type="Proteomes" id="UP000076420"/>
    </source>
</evidence>
<keyword evidence="9 11" id="KW-0739">Sodium transport</keyword>
<sequence length="93" mass="10775">MVEYLCGRISMSRCKQLRKLSYRDLRENFVGMKIFFETFYVESHKVEPVMSITDFLCNLGGCIGLWIGVSILSLFEVLQLVSELMLAICQRVK</sequence>
<dbReference type="InterPro" id="IPR001873">
    <property type="entry name" value="ENaC"/>
</dbReference>
<keyword evidence="7 11" id="KW-0406">Ion transport</keyword>
<keyword evidence="2 11" id="KW-0813">Transport</keyword>
<reference evidence="13" key="1">
    <citation type="submission" date="2020-05" db="UniProtKB">
        <authorList>
            <consortium name="EnsemblMetazoa"/>
        </authorList>
    </citation>
    <scope>IDENTIFICATION</scope>
    <source>
        <strain evidence="13">BB02</strain>
    </source>
</reference>
<evidence type="ECO:0000256" key="5">
    <source>
        <dbReference type="ARBA" id="ARBA00022989"/>
    </source>
</evidence>
<dbReference type="Gene3D" id="1.10.287.770">
    <property type="entry name" value="YojJ-like"/>
    <property type="match status" value="1"/>
</dbReference>
<evidence type="ECO:0000256" key="9">
    <source>
        <dbReference type="ARBA" id="ARBA00023201"/>
    </source>
</evidence>
<dbReference type="PANTHER" id="PTHR11690">
    <property type="entry name" value="AMILORIDE-SENSITIVE SODIUM CHANNEL-RELATED"/>
    <property type="match status" value="1"/>
</dbReference>
<evidence type="ECO:0000256" key="12">
    <source>
        <dbReference type="SAM" id="Phobius"/>
    </source>
</evidence>
<dbReference type="VEuPathDB" id="VectorBase:BGLAX_039267"/>
<evidence type="ECO:0000256" key="3">
    <source>
        <dbReference type="ARBA" id="ARBA00022461"/>
    </source>
</evidence>
<organism evidence="13 14">
    <name type="scientific">Biomphalaria glabrata</name>
    <name type="common">Bloodfluke planorb</name>
    <name type="synonym">Freshwater snail</name>
    <dbReference type="NCBI Taxonomy" id="6526"/>
    <lineage>
        <taxon>Eukaryota</taxon>
        <taxon>Metazoa</taxon>
        <taxon>Spiralia</taxon>
        <taxon>Lophotrochozoa</taxon>
        <taxon>Mollusca</taxon>
        <taxon>Gastropoda</taxon>
        <taxon>Heterobranchia</taxon>
        <taxon>Euthyneura</taxon>
        <taxon>Panpulmonata</taxon>
        <taxon>Hygrophila</taxon>
        <taxon>Lymnaeoidea</taxon>
        <taxon>Planorbidae</taxon>
        <taxon>Biomphalaria</taxon>
    </lineage>
</organism>
<dbReference type="AlphaFoldDB" id="A0A2C9LGE4"/>
<gene>
    <name evidence="13" type="primary">106072349</name>
</gene>
<comment type="subcellular location">
    <subcellularLocation>
        <location evidence="1">Membrane</location>
        <topology evidence="1">Multi-pass membrane protein</topology>
    </subcellularLocation>
</comment>
<keyword evidence="10 11" id="KW-0407">Ion channel</keyword>
<keyword evidence="8 12" id="KW-0472">Membrane</keyword>
<keyword evidence="5 12" id="KW-1133">Transmembrane helix</keyword>
<name>A0A2C9LGE4_BIOGL</name>
<evidence type="ECO:0000256" key="11">
    <source>
        <dbReference type="RuleBase" id="RU000679"/>
    </source>
</evidence>
<dbReference type="STRING" id="6526.A0A2C9LGE4"/>
<evidence type="ECO:0000256" key="1">
    <source>
        <dbReference type="ARBA" id="ARBA00004141"/>
    </source>
</evidence>
<evidence type="ECO:0000313" key="13">
    <source>
        <dbReference type="EnsemblMetazoa" id="BGLB030806-PA"/>
    </source>
</evidence>
<evidence type="ECO:0000256" key="7">
    <source>
        <dbReference type="ARBA" id="ARBA00023065"/>
    </source>
</evidence>
<dbReference type="PRINTS" id="PR01078">
    <property type="entry name" value="AMINACHANNEL"/>
</dbReference>
<dbReference type="EnsemblMetazoa" id="BGLB030806-RA">
    <property type="protein sequence ID" value="BGLB030806-PA"/>
    <property type="gene ID" value="BGLB030806"/>
</dbReference>
<protein>
    <submittedName>
        <fullName evidence="13">Uncharacterized protein</fullName>
    </submittedName>
</protein>
<accession>A0A2C9LGE4</accession>
<proteinExistence type="inferred from homology"/>
<evidence type="ECO:0000256" key="8">
    <source>
        <dbReference type="ARBA" id="ARBA00023136"/>
    </source>
</evidence>
<evidence type="ECO:0000256" key="2">
    <source>
        <dbReference type="ARBA" id="ARBA00022448"/>
    </source>
</evidence>
<dbReference type="GO" id="GO:0015280">
    <property type="term" value="F:ligand-gated sodium channel activity"/>
    <property type="evidence" value="ECO:0007669"/>
    <property type="project" value="TreeGrafter"/>
</dbReference>
<keyword evidence="3 11" id="KW-0894">Sodium channel</keyword>
<keyword evidence="6" id="KW-0915">Sodium</keyword>
<feature type="transmembrane region" description="Helical" evidence="12">
    <location>
        <begin position="55"/>
        <end position="75"/>
    </location>
</feature>
<dbReference type="GO" id="GO:0005886">
    <property type="term" value="C:plasma membrane"/>
    <property type="evidence" value="ECO:0007669"/>
    <property type="project" value="TreeGrafter"/>
</dbReference>
<dbReference type="KEGG" id="bgt:106072349"/>
<dbReference type="Proteomes" id="UP000076420">
    <property type="component" value="Unassembled WGS sequence"/>
</dbReference>
<comment type="similarity">
    <text evidence="11">Belongs to the amiloride-sensitive sodium channel (TC 1.A.6) family.</text>
</comment>